<proteinExistence type="predicted"/>
<sequence length="47" mass="5554">MFLPTAVWRRTFFGQPKPNPLPCDRYIAWFIWVWRSVIVKITTGLGS</sequence>
<keyword evidence="2" id="KW-1185">Reference proteome</keyword>
<reference evidence="1 2" key="1">
    <citation type="submission" date="2018-12" db="EMBL/GenBank/DDBJ databases">
        <title>Persistence of Moraxella catarrhalis in Chronic Obstructive Pulmonary Disease and Regulation of the Hag/MID Adhesin.</title>
        <authorList>
            <person name="Murphy T."/>
            <person name="Zhao X."/>
            <person name="Vyas G."/>
            <person name="Aluvathingal J."/>
            <person name="Nadendla S."/>
            <person name="Tallon L."/>
            <person name="Tettelin H."/>
        </authorList>
    </citation>
    <scope>NUCLEOTIDE SEQUENCE [LARGE SCALE GENOMIC DNA]</scope>
    <source>
        <strain evidence="1 2">173P27B1</strain>
    </source>
</reference>
<evidence type="ECO:0000313" key="2">
    <source>
        <dbReference type="Proteomes" id="UP000268436"/>
    </source>
</evidence>
<protein>
    <submittedName>
        <fullName evidence="1">Uncharacterized protein</fullName>
    </submittedName>
</protein>
<comment type="caution">
    <text evidence="1">The sequence shown here is derived from an EMBL/GenBank/DDBJ whole genome shotgun (WGS) entry which is preliminary data.</text>
</comment>
<name>A0ABY0BLA4_MORCA</name>
<accession>A0ABY0BLA4</accession>
<gene>
    <name evidence="1" type="ORF">EJK54_0404</name>
</gene>
<organism evidence="1 2">
    <name type="scientific">Moraxella catarrhalis</name>
    <name type="common">Branhamella catarrhalis</name>
    <dbReference type="NCBI Taxonomy" id="480"/>
    <lineage>
        <taxon>Bacteria</taxon>
        <taxon>Pseudomonadati</taxon>
        <taxon>Pseudomonadota</taxon>
        <taxon>Gammaproteobacteria</taxon>
        <taxon>Moraxellales</taxon>
        <taxon>Moraxellaceae</taxon>
        <taxon>Moraxella</taxon>
    </lineage>
</organism>
<dbReference type="EMBL" id="RYER01000016">
    <property type="protein sequence ID" value="RUO16615.1"/>
    <property type="molecule type" value="Genomic_DNA"/>
</dbReference>
<dbReference type="Proteomes" id="UP000268436">
    <property type="component" value="Unassembled WGS sequence"/>
</dbReference>
<evidence type="ECO:0000313" key="1">
    <source>
        <dbReference type="EMBL" id="RUO16615.1"/>
    </source>
</evidence>